<dbReference type="AlphaFoldDB" id="A0AA46I5C8"/>
<sequence length="128" mass="15345">MEDLFIRATKYSPEIHFNISKSKLIIKGESYPENSFEFYTPLFTAIKNYFSDTSNNQLSLEIYLTYLNTSSSKCIMNIFDILELYHKKNNKDISLIWFYDEDNEEIVEIIEEFKEDVSYNFEIKKLEE</sequence>
<evidence type="ECO:0000313" key="2">
    <source>
        <dbReference type="EMBL" id="TDT69198.1"/>
    </source>
</evidence>
<evidence type="ECO:0000313" key="3">
    <source>
        <dbReference type="Proteomes" id="UP000294678"/>
    </source>
</evidence>
<dbReference type="EMBL" id="SOBG01000006">
    <property type="protein sequence ID" value="TDT69198.1"/>
    <property type="molecule type" value="Genomic_DNA"/>
</dbReference>
<proteinExistence type="predicted"/>
<gene>
    <name evidence="2" type="ORF">EV215_1540</name>
</gene>
<comment type="caution">
    <text evidence="2">The sequence shown here is derived from an EMBL/GenBank/DDBJ whole genome shotgun (WGS) entry which is preliminary data.</text>
</comment>
<keyword evidence="3" id="KW-1185">Reference proteome</keyword>
<dbReference type="RefSeq" id="WP_134113409.1">
    <property type="nucleotide sequence ID" value="NZ_SOBG01000006.1"/>
</dbReference>
<dbReference type="InterPro" id="IPR018530">
    <property type="entry name" value="SiaC"/>
</dbReference>
<evidence type="ECO:0000259" key="1">
    <source>
        <dbReference type="Pfam" id="PF09345"/>
    </source>
</evidence>
<name>A0AA46I5C8_9FUSO</name>
<reference evidence="2 3" key="1">
    <citation type="submission" date="2019-03" db="EMBL/GenBank/DDBJ databases">
        <title>Genomic Encyclopedia of Type Strains, Phase IV (KMG-IV): sequencing the most valuable type-strain genomes for metagenomic binning, comparative biology and taxonomic classification.</title>
        <authorList>
            <person name="Goeker M."/>
        </authorList>
    </citation>
    <scope>NUCLEOTIDE SEQUENCE [LARGE SCALE GENOMIC DNA]</scope>
    <source>
        <strain evidence="2 3">DSM 100055</strain>
    </source>
</reference>
<accession>A0AA46I5C8</accession>
<dbReference type="Proteomes" id="UP000294678">
    <property type="component" value="Unassembled WGS sequence"/>
</dbReference>
<protein>
    <submittedName>
        <fullName evidence="2">Uncharacterized protein DUF1987</fullName>
    </submittedName>
</protein>
<feature type="domain" description="SiaC family regulatory phosphoprotein" evidence="1">
    <location>
        <begin position="6"/>
        <end position="125"/>
    </location>
</feature>
<organism evidence="2 3">
    <name type="scientific">Hypnocyclicus thermotrophus</name>
    <dbReference type="NCBI Taxonomy" id="1627895"/>
    <lineage>
        <taxon>Bacteria</taxon>
        <taxon>Fusobacteriati</taxon>
        <taxon>Fusobacteriota</taxon>
        <taxon>Fusobacteriia</taxon>
        <taxon>Fusobacteriales</taxon>
        <taxon>Fusobacteriaceae</taxon>
        <taxon>Hypnocyclicus</taxon>
    </lineage>
</organism>
<dbReference type="Pfam" id="PF09345">
    <property type="entry name" value="SiaC"/>
    <property type="match status" value="1"/>
</dbReference>